<evidence type="ECO:0000313" key="7">
    <source>
        <dbReference type="Proteomes" id="UP001427805"/>
    </source>
</evidence>
<keyword evidence="2 4" id="KW-0238">DNA-binding</keyword>
<dbReference type="InterPro" id="IPR025996">
    <property type="entry name" value="MT1864/Rv1816-like_C"/>
</dbReference>
<name>A0ABV0BCA2_9SPHN</name>
<dbReference type="SUPFAM" id="SSF48498">
    <property type="entry name" value="Tetracyclin repressor-like, C-terminal domain"/>
    <property type="match status" value="1"/>
</dbReference>
<dbReference type="Gene3D" id="1.10.357.10">
    <property type="entry name" value="Tetracycline Repressor, domain 2"/>
    <property type="match status" value="1"/>
</dbReference>
<dbReference type="InterPro" id="IPR001647">
    <property type="entry name" value="HTH_TetR"/>
</dbReference>
<comment type="caution">
    <text evidence="6">The sequence shown here is derived from an EMBL/GenBank/DDBJ whole genome shotgun (WGS) entry which is preliminary data.</text>
</comment>
<evidence type="ECO:0000313" key="6">
    <source>
        <dbReference type="EMBL" id="MEN3748241.1"/>
    </source>
</evidence>
<accession>A0ABV0BCA2</accession>
<proteinExistence type="predicted"/>
<dbReference type="PROSITE" id="PS50977">
    <property type="entry name" value="HTH_TETR_2"/>
    <property type="match status" value="1"/>
</dbReference>
<protein>
    <submittedName>
        <fullName evidence="6">TetR/AcrR family transcriptional regulator</fullName>
    </submittedName>
</protein>
<dbReference type="Proteomes" id="UP001427805">
    <property type="component" value="Unassembled WGS sequence"/>
</dbReference>
<organism evidence="6 7">
    <name type="scientific">Sphingomonas rustica</name>
    <dbReference type="NCBI Taxonomy" id="3103142"/>
    <lineage>
        <taxon>Bacteria</taxon>
        <taxon>Pseudomonadati</taxon>
        <taxon>Pseudomonadota</taxon>
        <taxon>Alphaproteobacteria</taxon>
        <taxon>Sphingomonadales</taxon>
        <taxon>Sphingomonadaceae</taxon>
        <taxon>Sphingomonas</taxon>
    </lineage>
</organism>
<reference evidence="6 7" key="1">
    <citation type="submission" date="2024-05" db="EMBL/GenBank/DDBJ databases">
        <title>Sphingomonas sp. HF-S3 16S ribosomal RNA gene Genome sequencing and assembly.</title>
        <authorList>
            <person name="Lee H."/>
        </authorList>
    </citation>
    <scope>NUCLEOTIDE SEQUENCE [LARGE SCALE GENOMIC DNA]</scope>
    <source>
        <strain evidence="6 7">HF-S3</strain>
    </source>
</reference>
<evidence type="ECO:0000256" key="3">
    <source>
        <dbReference type="ARBA" id="ARBA00023163"/>
    </source>
</evidence>
<dbReference type="InterPro" id="IPR050109">
    <property type="entry name" value="HTH-type_TetR-like_transc_reg"/>
</dbReference>
<dbReference type="PANTHER" id="PTHR30055:SF234">
    <property type="entry name" value="HTH-TYPE TRANSCRIPTIONAL REGULATOR BETI"/>
    <property type="match status" value="1"/>
</dbReference>
<dbReference type="EMBL" id="JBDIZK010000008">
    <property type="protein sequence ID" value="MEN3748241.1"/>
    <property type="molecule type" value="Genomic_DNA"/>
</dbReference>
<keyword evidence="3" id="KW-0804">Transcription</keyword>
<gene>
    <name evidence="6" type="ORF">TPR58_13780</name>
</gene>
<dbReference type="InterPro" id="IPR036271">
    <property type="entry name" value="Tet_transcr_reg_TetR-rel_C_sf"/>
</dbReference>
<evidence type="ECO:0000256" key="2">
    <source>
        <dbReference type="ARBA" id="ARBA00023125"/>
    </source>
</evidence>
<keyword evidence="7" id="KW-1185">Reference proteome</keyword>
<evidence type="ECO:0000259" key="5">
    <source>
        <dbReference type="PROSITE" id="PS50977"/>
    </source>
</evidence>
<dbReference type="InterPro" id="IPR009057">
    <property type="entry name" value="Homeodomain-like_sf"/>
</dbReference>
<evidence type="ECO:0000256" key="4">
    <source>
        <dbReference type="PROSITE-ProRule" id="PRU00335"/>
    </source>
</evidence>
<sequence>MGRRSDHSRAELRDLILEAGETLMAEAGLSGFSAREVAKRVGYTIGTIHNVFGNVDGLVTAINTRTFDLWADALEARLAEADTDRIAALVEAYFAFARANPFRWSAIYEHVGVAEATPAEQSEVRGRLTRIVVREVAHALGRPADDAIGTLARSLVATVHGHCAFQVSGSWAAMGQRDIEGVALARVRESLAAVRSGAGGAGPPRE</sequence>
<dbReference type="Pfam" id="PF00440">
    <property type="entry name" value="TetR_N"/>
    <property type="match status" value="1"/>
</dbReference>
<dbReference type="SUPFAM" id="SSF46689">
    <property type="entry name" value="Homeodomain-like"/>
    <property type="match status" value="1"/>
</dbReference>
<dbReference type="Pfam" id="PF13305">
    <property type="entry name" value="TetR_C_33"/>
    <property type="match status" value="1"/>
</dbReference>
<dbReference type="RefSeq" id="WP_346247259.1">
    <property type="nucleotide sequence ID" value="NZ_JBDIZK010000008.1"/>
</dbReference>
<feature type="DNA-binding region" description="H-T-H motif" evidence="4">
    <location>
        <begin position="33"/>
        <end position="52"/>
    </location>
</feature>
<keyword evidence="1" id="KW-0805">Transcription regulation</keyword>
<evidence type="ECO:0000256" key="1">
    <source>
        <dbReference type="ARBA" id="ARBA00023015"/>
    </source>
</evidence>
<feature type="domain" description="HTH tetR-type" evidence="5">
    <location>
        <begin position="10"/>
        <end position="70"/>
    </location>
</feature>
<dbReference type="PANTHER" id="PTHR30055">
    <property type="entry name" value="HTH-TYPE TRANSCRIPTIONAL REGULATOR RUTR"/>
    <property type="match status" value="1"/>
</dbReference>